<dbReference type="OrthoDB" id="441172at2759"/>
<dbReference type="PANTHER" id="PTHR22761:SF5">
    <property type="entry name" value="CHARGED MULTIVESICULAR BODY PROTEIN 6"/>
    <property type="match status" value="1"/>
</dbReference>
<dbReference type="EMBL" id="CP031042">
    <property type="protein sequence ID" value="QDZ23197.1"/>
    <property type="molecule type" value="Genomic_DNA"/>
</dbReference>
<evidence type="ECO:0000256" key="5">
    <source>
        <dbReference type="ARBA" id="ARBA00022927"/>
    </source>
</evidence>
<dbReference type="GO" id="GO:0005771">
    <property type="term" value="C:multivesicular body"/>
    <property type="evidence" value="ECO:0007669"/>
    <property type="project" value="TreeGrafter"/>
</dbReference>
<feature type="region of interest" description="Disordered" evidence="7">
    <location>
        <begin position="1"/>
        <end position="20"/>
    </location>
</feature>
<accession>A0A5B8MSG4</accession>
<feature type="region of interest" description="Disordered" evidence="7">
    <location>
        <begin position="172"/>
        <end position="216"/>
    </location>
</feature>
<dbReference type="GO" id="GO:0015031">
    <property type="term" value="P:protein transport"/>
    <property type="evidence" value="ECO:0007669"/>
    <property type="project" value="UniProtKB-KW"/>
</dbReference>
<dbReference type="Pfam" id="PF03357">
    <property type="entry name" value="Snf7"/>
    <property type="match status" value="1"/>
</dbReference>
<feature type="compositionally biased region" description="Basic residues" evidence="7">
    <location>
        <begin position="1"/>
        <end position="11"/>
    </location>
</feature>
<protein>
    <submittedName>
        <fullName evidence="8">Putative vacuolar protein sorting-associated protein</fullName>
    </submittedName>
</protein>
<evidence type="ECO:0000256" key="4">
    <source>
        <dbReference type="ARBA" id="ARBA00022753"/>
    </source>
</evidence>
<evidence type="ECO:0000256" key="6">
    <source>
        <dbReference type="ARBA" id="ARBA00023136"/>
    </source>
</evidence>
<evidence type="ECO:0000256" key="7">
    <source>
        <dbReference type="SAM" id="MobiDB-lite"/>
    </source>
</evidence>
<name>A0A5B8MSG4_9CHLO</name>
<keyword evidence="3" id="KW-0813">Transport</keyword>
<dbReference type="GO" id="GO:0032511">
    <property type="term" value="P:late endosome to vacuole transport via multivesicular body sorting pathway"/>
    <property type="evidence" value="ECO:0007669"/>
    <property type="project" value="TreeGrafter"/>
</dbReference>
<evidence type="ECO:0000256" key="3">
    <source>
        <dbReference type="ARBA" id="ARBA00022448"/>
    </source>
</evidence>
<evidence type="ECO:0000313" key="9">
    <source>
        <dbReference type="Proteomes" id="UP000316726"/>
    </source>
</evidence>
<dbReference type="PANTHER" id="PTHR22761">
    <property type="entry name" value="CHARGED MULTIVESICULAR BODY PROTEIN"/>
    <property type="match status" value="1"/>
</dbReference>
<reference evidence="8 9" key="1">
    <citation type="submission" date="2018-07" db="EMBL/GenBank/DDBJ databases">
        <title>The complete nuclear genome of the prasinophyte Chloropicon primus (CCMP1205).</title>
        <authorList>
            <person name="Pombert J.-F."/>
            <person name="Otis C."/>
            <person name="Turmel M."/>
            <person name="Lemieux C."/>
        </authorList>
    </citation>
    <scope>NUCLEOTIDE SEQUENCE [LARGE SCALE GENOMIC DNA]</scope>
    <source>
        <strain evidence="8 9">CCMP1205</strain>
    </source>
</reference>
<evidence type="ECO:0000313" key="8">
    <source>
        <dbReference type="EMBL" id="QDZ23197.1"/>
    </source>
</evidence>
<dbReference type="GO" id="GO:0000815">
    <property type="term" value="C:ESCRT III complex"/>
    <property type="evidence" value="ECO:0007669"/>
    <property type="project" value="TreeGrafter"/>
</dbReference>
<keyword evidence="4" id="KW-0967">Endosome</keyword>
<gene>
    <name evidence="8" type="ORF">A3770_09p57150</name>
</gene>
<dbReference type="STRING" id="1764295.A0A5B8MSG4"/>
<sequence length="216" mass="24017">MGSAFSKKKSTKAQPSEVDKAILSLKTQKRKLTEYQKQVTVKIAAAQEQAQRCVREKNKTRAMFNLKQKKIFQVRLQEIDQYLMNVEETLCNIDTARQNNKVFETLKAGNEALKTIQSKVSISALQDLVADTEQAKEHEQQVNMILESESIDMSEVEGDLTLLEAEVLGESAAADDLPDLPDLPDVPKNLPVAKEEESKGTGEPVASRTAEEPMLA</sequence>
<dbReference type="Proteomes" id="UP000316726">
    <property type="component" value="Chromosome 9"/>
</dbReference>
<organism evidence="8 9">
    <name type="scientific">Chloropicon primus</name>
    <dbReference type="NCBI Taxonomy" id="1764295"/>
    <lineage>
        <taxon>Eukaryota</taxon>
        <taxon>Viridiplantae</taxon>
        <taxon>Chlorophyta</taxon>
        <taxon>Chloropicophyceae</taxon>
        <taxon>Chloropicales</taxon>
        <taxon>Chloropicaceae</taxon>
        <taxon>Chloropicon</taxon>
    </lineage>
</organism>
<dbReference type="GO" id="GO:0006900">
    <property type="term" value="P:vesicle budding from membrane"/>
    <property type="evidence" value="ECO:0007669"/>
    <property type="project" value="TreeGrafter"/>
</dbReference>
<comment type="subcellular location">
    <subcellularLocation>
        <location evidence="1">Endosome membrane</location>
    </subcellularLocation>
</comment>
<evidence type="ECO:0000256" key="2">
    <source>
        <dbReference type="ARBA" id="ARBA00006190"/>
    </source>
</evidence>
<keyword evidence="9" id="KW-1185">Reference proteome</keyword>
<dbReference type="AlphaFoldDB" id="A0A5B8MSG4"/>
<keyword evidence="5" id="KW-0653">Protein transport</keyword>
<dbReference type="Gene3D" id="1.10.287.1060">
    <property type="entry name" value="ESAT-6-like"/>
    <property type="match status" value="1"/>
</dbReference>
<evidence type="ECO:0000256" key="1">
    <source>
        <dbReference type="ARBA" id="ARBA00004608"/>
    </source>
</evidence>
<keyword evidence="6" id="KW-0472">Membrane</keyword>
<dbReference type="InterPro" id="IPR005024">
    <property type="entry name" value="Snf7_fam"/>
</dbReference>
<proteinExistence type="inferred from homology"/>
<comment type="similarity">
    <text evidence="2">Belongs to the SNF7 family.</text>
</comment>